<evidence type="ECO:0000256" key="4">
    <source>
        <dbReference type="ARBA" id="ARBA00024481"/>
    </source>
</evidence>
<evidence type="ECO:0000256" key="3">
    <source>
        <dbReference type="ARBA" id="ARBA00022741"/>
    </source>
</evidence>
<dbReference type="Gene3D" id="3.65.10.20">
    <property type="entry name" value="RNA 3'-terminal phosphate cyclase domain"/>
    <property type="match status" value="1"/>
</dbReference>
<dbReference type="SUPFAM" id="SSF52913">
    <property type="entry name" value="RNA 3'-terminal phosphate cyclase, RPTC, insert domain"/>
    <property type="match status" value="1"/>
</dbReference>
<evidence type="ECO:0000256" key="6">
    <source>
        <dbReference type="NCBIfam" id="TIGR03399"/>
    </source>
</evidence>
<dbReference type="GO" id="GO:0005524">
    <property type="term" value="F:ATP binding"/>
    <property type="evidence" value="ECO:0007669"/>
    <property type="project" value="UniProtKB-KW"/>
</dbReference>
<proteinExistence type="inferred from homology"/>
<dbReference type="GO" id="GO:0005737">
    <property type="term" value="C:cytoplasm"/>
    <property type="evidence" value="ECO:0007669"/>
    <property type="project" value="UniProtKB-SubCell"/>
</dbReference>
<keyword evidence="3 5" id="KW-0547">Nucleotide-binding</keyword>
<dbReference type="NCBIfam" id="NF003246">
    <property type="entry name" value="PRK04204.1-2"/>
    <property type="match status" value="1"/>
</dbReference>
<dbReference type="Proteomes" id="UP000445000">
    <property type="component" value="Unassembled WGS sequence"/>
</dbReference>
<dbReference type="HAMAP" id="MF_00200">
    <property type="entry name" value="RTC"/>
    <property type="match status" value="1"/>
</dbReference>
<dbReference type="PANTHER" id="PTHR11096:SF0">
    <property type="entry name" value="RNA 3'-TERMINAL PHOSPHATE CYCLASE"/>
    <property type="match status" value="1"/>
</dbReference>
<feature type="binding site" evidence="5">
    <location>
        <begin position="287"/>
        <end position="291"/>
    </location>
    <ligand>
        <name>ATP</name>
        <dbReference type="ChEBI" id="CHEBI:30616"/>
    </ligand>
</feature>
<keyword evidence="10" id="KW-1185">Reference proteome</keyword>
<dbReference type="CDD" id="cd00874">
    <property type="entry name" value="RNA_Cyclase_Class_II"/>
    <property type="match status" value="1"/>
</dbReference>
<dbReference type="SUPFAM" id="SSF55205">
    <property type="entry name" value="EPT/RTPC-like"/>
    <property type="match status" value="1"/>
</dbReference>
<dbReference type="InterPro" id="IPR036553">
    <property type="entry name" value="RPTC_insert"/>
</dbReference>
<evidence type="ECO:0000259" key="7">
    <source>
        <dbReference type="Pfam" id="PF01137"/>
    </source>
</evidence>
<evidence type="ECO:0000313" key="9">
    <source>
        <dbReference type="EMBL" id="GFE82748.1"/>
    </source>
</evidence>
<comment type="subcellular location">
    <subcellularLocation>
        <location evidence="5">Cytoplasm</location>
    </subcellularLocation>
</comment>
<comment type="function">
    <text evidence="5">Catalyzes the conversion of 3'-phosphate to a 2',3'-cyclic phosphodiester at the end of RNA. The mechanism of action of the enzyme occurs in 3 steps: (A) adenylation of the enzyme by ATP; (B) transfer of adenylate to an RNA-N3'P to produce RNA-N3'PP5'A; (C) and attack of the adjacent 2'-hydroxyl on the 3'-phosphorus in the diester linkage to produce the cyclic end product. The biological role of this enzyme is unknown but it is likely to function in some aspects of cellular RNA processing.</text>
</comment>
<dbReference type="GO" id="GO:0006396">
    <property type="term" value="P:RNA processing"/>
    <property type="evidence" value="ECO:0007669"/>
    <property type="project" value="UniProtKB-UniRule"/>
</dbReference>
<dbReference type="AlphaFoldDB" id="A0A829YIT0"/>
<dbReference type="InterPro" id="IPR023797">
    <property type="entry name" value="RNA3'_phos_cyclase_dom"/>
</dbReference>
<keyword evidence="2 5" id="KW-0436">Ligase</keyword>
<keyword evidence="5" id="KW-0963">Cytoplasm</keyword>
<evidence type="ECO:0000256" key="5">
    <source>
        <dbReference type="HAMAP-Rule" id="MF_00200"/>
    </source>
</evidence>
<comment type="similarity">
    <text evidence="1 5">Belongs to the RNA 3'-terminal cyclase family. Type 1 subfamily.</text>
</comment>
<feature type="domain" description="RNA 3'-terminal phosphate cyclase" evidence="7">
    <location>
        <begin position="15"/>
        <end position="330"/>
    </location>
</feature>
<gene>
    <name evidence="5 9" type="primary">rtcA</name>
    <name evidence="9" type="ORF">GCM10011487_47480</name>
</gene>
<dbReference type="PIRSF" id="PIRSF005378">
    <property type="entry name" value="RNA3'_term_phos_cycl_euk"/>
    <property type="match status" value="1"/>
</dbReference>
<dbReference type="InterPro" id="IPR013792">
    <property type="entry name" value="RNA3'P_cycl/enolpyr_Trfase_a/b"/>
</dbReference>
<dbReference type="EC" id="6.5.1.4" evidence="5 6"/>
<dbReference type="GO" id="GO:0003963">
    <property type="term" value="F:RNA-3'-phosphate cyclase activity"/>
    <property type="evidence" value="ECO:0007669"/>
    <property type="project" value="UniProtKB-UniRule"/>
</dbReference>
<keyword evidence="5" id="KW-0067">ATP-binding</keyword>
<dbReference type="Pfam" id="PF05189">
    <property type="entry name" value="RTC_insert"/>
    <property type="match status" value="1"/>
</dbReference>
<dbReference type="Gene3D" id="3.30.360.20">
    <property type="entry name" value="RNA 3'-terminal phosphate cyclase, insert domain"/>
    <property type="match status" value="1"/>
</dbReference>
<name>A0A829YIT0_9GAMM</name>
<evidence type="ECO:0000259" key="8">
    <source>
        <dbReference type="Pfam" id="PF05189"/>
    </source>
</evidence>
<feature type="domain" description="RNA 3'-terminal phosphate cyclase insert" evidence="8">
    <location>
        <begin position="186"/>
        <end position="279"/>
    </location>
</feature>
<comment type="catalytic activity">
    <reaction evidence="4 5">
        <text>a 3'-end 3'-phospho-ribonucleotide-RNA + ATP = a 3'-end 2',3'-cyclophospho-ribonucleotide-RNA + AMP + diphosphate</text>
        <dbReference type="Rhea" id="RHEA:23976"/>
        <dbReference type="Rhea" id="RHEA-COMP:10463"/>
        <dbReference type="Rhea" id="RHEA-COMP:10464"/>
        <dbReference type="ChEBI" id="CHEBI:30616"/>
        <dbReference type="ChEBI" id="CHEBI:33019"/>
        <dbReference type="ChEBI" id="CHEBI:83062"/>
        <dbReference type="ChEBI" id="CHEBI:83064"/>
        <dbReference type="ChEBI" id="CHEBI:456215"/>
        <dbReference type="EC" id="6.5.1.4"/>
    </reaction>
</comment>
<dbReference type="InterPro" id="IPR000228">
    <property type="entry name" value="RNA3'_term_phos_cyc"/>
</dbReference>
<evidence type="ECO:0000313" key="10">
    <source>
        <dbReference type="Proteomes" id="UP000445000"/>
    </source>
</evidence>
<feature type="binding site" evidence="5">
    <location>
        <position position="106"/>
    </location>
    <ligand>
        <name>ATP</name>
        <dbReference type="ChEBI" id="CHEBI:30616"/>
    </ligand>
</feature>
<dbReference type="InterPro" id="IPR037136">
    <property type="entry name" value="RNA3'_phos_cyclase_dom_sf"/>
</dbReference>
<feature type="active site" description="Tele-AMP-histidine intermediate" evidence="5">
    <location>
        <position position="312"/>
    </location>
</feature>
<evidence type="ECO:0000256" key="2">
    <source>
        <dbReference type="ARBA" id="ARBA00022598"/>
    </source>
</evidence>
<dbReference type="Pfam" id="PF01137">
    <property type="entry name" value="RTC"/>
    <property type="match status" value="1"/>
</dbReference>
<dbReference type="PANTHER" id="PTHR11096">
    <property type="entry name" value="RNA 3' TERMINAL PHOSPHATE CYCLASE"/>
    <property type="match status" value="1"/>
</dbReference>
<dbReference type="NCBIfam" id="NF003247">
    <property type="entry name" value="PRK04204.1-3"/>
    <property type="match status" value="1"/>
</dbReference>
<dbReference type="InterPro" id="IPR013791">
    <property type="entry name" value="RNA3'-term_phos_cycl_insert"/>
</dbReference>
<dbReference type="EMBL" id="BLJN01000005">
    <property type="protein sequence ID" value="GFE82748.1"/>
    <property type="molecule type" value="Genomic_DNA"/>
</dbReference>
<sequence length="342" mass="36885">MRQGMNMIEIDGAKGEGGGQMLRSSLSLAICTQQPFRITNIRANRDKPGLLRQHLTAVKAAGEICDGELIGAEIGSRELTFKPGRLKGDNYSFAIGTAGSSTLVLQTVLPPLLTAEEPSVVRITGGTHNRGSPPFDFLQRAFLPVLARMGAQVELELRRYGFYPRGGGEIVARITPSALSALTLMERGDRVRAYAEAYVAALPIDIARRELEVIGHRLNWSQDQLFVRGLSNDMGPGNAVTITAEHEHVTEVFTGFGERGVRAETVAGGAVDEARNYIAATAAVGEHLADQLLLPMTLGQGGSFTTTMVTEHLRSNASIIETFTPKRVSISEAESGFLVRVR</sequence>
<organism evidence="9 10">
    <name type="scientific">Steroidobacter agaridevorans</name>
    <dbReference type="NCBI Taxonomy" id="2695856"/>
    <lineage>
        <taxon>Bacteria</taxon>
        <taxon>Pseudomonadati</taxon>
        <taxon>Pseudomonadota</taxon>
        <taxon>Gammaproteobacteria</taxon>
        <taxon>Steroidobacterales</taxon>
        <taxon>Steroidobacteraceae</taxon>
        <taxon>Steroidobacter</taxon>
    </lineage>
</organism>
<comment type="caution">
    <text evidence="9">The sequence shown here is derived from an EMBL/GenBank/DDBJ whole genome shotgun (WGS) entry which is preliminary data.</text>
</comment>
<reference evidence="10" key="1">
    <citation type="submission" date="2020-01" db="EMBL/GenBank/DDBJ databases">
        <title>'Steroidobacter agaridevorans' sp. nov., agar-degrading bacteria isolated from rhizosphere soils.</title>
        <authorList>
            <person name="Ikenaga M."/>
            <person name="Kataoka M."/>
            <person name="Murouchi A."/>
            <person name="Katsuragi S."/>
            <person name="Sakai M."/>
        </authorList>
    </citation>
    <scope>NUCLEOTIDE SEQUENCE [LARGE SCALE GENOMIC DNA]</scope>
    <source>
        <strain evidence="10">YU21-B</strain>
    </source>
</reference>
<protein>
    <recommendedName>
        <fullName evidence="5 6">RNA 3'-terminal phosphate cyclase</fullName>
        <shortName evidence="5">RNA cyclase</shortName>
        <shortName evidence="5">RNA-3'-phosphate cyclase</shortName>
        <ecNumber evidence="5 6">6.5.1.4</ecNumber>
    </recommendedName>
</protein>
<accession>A0A829YIT0</accession>
<dbReference type="NCBIfam" id="TIGR03399">
    <property type="entry name" value="RNA_3prim_cycl"/>
    <property type="match status" value="1"/>
</dbReference>
<evidence type="ECO:0000256" key="1">
    <source>
        <dbReference type="ARBA" id="ARBA00009206"/>
    </source>
</evidence>
<dbReference type="InterPro" id="IPR017770">
    <property type="entry name" value="RNA3'_term_phos_cyc_type_1"/>
</dbReference>